<keyword evidence="9" id="KW-0539">Nucleus</keyword>
<dbReference type="GO" id="GO:0005635">
    <property type="term" value="C:nuclear envelope"/>
    <property type="evidence" value="ECO:0007669"/>
    <property type="project" value="UniProtKB-SubCell"/>
</dbReference>
<evidence type="ECO:0000256" key="12">
    <source>
        <dbReference type="ARBA" id="ARBA00046626"/>
    </source>
</evidence>
<organism evidence="13 14">
    <name type="scientific">Aquila chrysaetos chrysaetos</name>
    <dbReference type="NCBI Taxonomy" id="223781"/>
    <lineage>
        <taxon>Eukaryota</taxon>
        <taxon>Metazoa</taxon>
        <taxon>Chordata</taxon>
        <taxon>Craniata</taxon>
        <taxon>Vertebrata</taxon>
        <taxon>Euteleostomi</taxon>
        <taxon>Archelosauria</taxon>
        <taxon>Archosauria</taxon>
        <taxon>Dinosauria</taxon>
        <taxon>Saurischia</taxon>
        <taxon>Theropoda</taxon>
        <taxon>Coelurosauria</taxon>
        <taxon>Aves</taxon>
        <taxon>Neognathae</taxon>
        <taxon>Neoaves</taxon>
        <taxon>Telluraves</taxon>
        <taxon>Accipitrimorphae</taxon>
        <taxon>Accipitriformes</taxon>
        <taxon>Accipitridae</taxon>
        <taxon>Accipitrinae</taxon>
        <taxon>Aquila</taxon>
    </lineage>
</organism>
<dbReference type="GO" id="GO:0000793">
    <property type="term" value="C:condensed chromosome"/>
    <property type="evidence" value="ECO:0007669"/>
    <property type="project" value="TreeGrafter"/>
</dbReference>
<dbReference type="GO" id="GO:0005737">
    <property type="term" value="C:cytoplasm"/>
    <property type="evidence" value="ECO:0007669"/>
    <property type="project" value="UniProtKB-SubCell"/>
</dbReference>
<comment type="subunit">
    <text evidence="12">Homodimer. Heterodimerizes with BANF2. Interacts with ANKLE2/LEM4, leading to decreased phosphorylation by VRK1 and promoting dephosphorylation by protein phosphatase 2A (PP2A). Binds non-specifically to double-stranded DNA, and is found as a hexamer or dodecamer upon DNA binding. Binds to LEM domain-containing nuclear proteins such as LEMD3/MAN1, TMPO/LAP2 and EMD (emerin). Interacts with ANKLE1 (via LEM domain); the interaction may favor BANF1 dimerization. Interacts with CRX and LMNA (lamin-A). Binds linker histone H1.1 and core histones H3. Interacts with LEMD2 (via LEM domain). Interacts with PARP1; interaction takes place in response to oxidative DNA damage.</text>
</comment>
<dbReference type="Ensembl" id="ENSACCT00020012498.1">
    <property type="protein sequence ID" value="ENSACCP00020011953.1"/>
    <property type="gene ID" value="ENSACCG00020008237.1"/>
</dbReference>
<reference evidence="13" key="1">
    <citation type="submission" date="2025-08" db="UniProtKB">
        <authorList>
            <consortium name="Ensembl"/>
        </authorList>
    </citation>
    <scope>IDENTIFICATION</scope>
</reference>
<dbReference type="GO" id="GO:0051276">
    <property type="term" value="P:chromosome organization"/>
    <property type="evidence" value="ECO:0007669"/>
    <property type="project" value="TreeGrafter"/>
</dbReference>
<keyword evidence="5" id="KW-0963">Cytoplasm</keyword>
<protein>
    <recommendedName>
        <fullName evidence="11">Barrier-to-autointegration factor</fullName>
    </recommendedName>
</protein>
<dbReference type="GeneTree" id="ENSGT00390000018613"/>
<dbReference type="Gene3D" id="1.10.150.40">
    <property type="entry name" value="Barrier-to-autointegration factor, BAF"/>
    <property type="match status" value="1"/>
</dbReference>
<comment type="similarity">
    <text evidence="10">Belongs to the BAF family.</text>
</comment>
<evidence type="ECO:0000256" key="6">
    <source>
        <dbReference type="ARBA" id="ARBA00022553"/>
    </source>
</evidence>
<evidence type="ECO:0000313" key="14">
    <source>
        <dbReference type="Proteomes" id="UP000472275"/>
    </source>
</evidence>
<keyword evidence="8" id="KW-0238">DNA-binding</keyword>
<dbReference type="InterPro" id="IPR036617">
    <property type="entry name" value="BAF_sf"/>
</dbReference>
<keyword evidence="6" id="KW-0597">Phosphoprotein</keyword>
<evidence type="ECO:0000256" key="8">
    <source>
        <dbReference type="ARBA" id="ARBA00023125"/>
    </source>
</evidence>
<evidence type="ECO:0000256" key="3">
    <source>
        <dbReference type="ARBA" id="ARBA00004496"/>
    </source>
</evidence>
<dbReference type="FunFam" id="1.10.150.40:FF:000001">
    <property type="entry name" value="Barrier-to-autointegration factor B"/>
    <property type="match status" value="1"/>
</dbReference>
<proteinExistence type="inferred from homology"/>
<evidence type="ECO:0000256" key="9">
    <source>
        <dbReference type="ARBA" id="ARBA00023242"/>
    </source>
</evidence>
<evidence type="ECO:0000256" key="2">
    <source>
        <dbReference type="ARBA" id="ARBA00004286"/>
    </source>
</evidence>
<dbReference type="InParanoid" id="A0A663EIF6"/>
<evidence type="ECO:0000256" key="5">
    <source>
        <dbReference type="ARBA" id="ARBA00022490"/>
    </source>
</evidence>
<dbReference type="SMART" id="SM01023">
    <property type="entry name" value="BAF"/>
    <property type="match status" value="1"/>
</dbReference>
<evidence type="ECO:0000256" key="11">
    <source>
        <dbReference type="ARBA" id="ARBA00039863"/>
    </source>
</evidence>
<dbReference type="GO" id="GO:0003677">
    <property type="term" value="F:DNA binding"/>
    <property type="evidence" value="ECO:0007669"/>
    <property type="project" value="UniProtKB-KW"/>
</dbReference>
<keyword evidence="4" id="KW-0158">Chromosome</keyword>
<dbReference type="PANTHER" id="PTHR47507">
    <property type="entry name" value="BARRIER TO AUTOINTEGRATION FACTOR 2"/>
    <property type="match status" value="1"/>
</dbReference>
<dbReference type="InterPro" id="IPR051387">
    <property type="entry name" value="BAF"/>
</dbReference>
<comment type="subcellular location">
    <subcellularLocation>
        <location evidence="2">Chromosome</location>
    </subcellularLocation>
    <subcellularLocation>
        <location evidence="3">Cytoplasm</location>
    </subcellularLocation>
    <subcellularLocation>
        <location evidence="1">Nucleus envelope</location>
    </subcellularLocation>
</comment>
<sequence>MSLPIIYVSPHCPPPLSVSLHHVCVPPVLLLSPCPPLTMSLTTISVSPHCPRVPPLLSLSPHCPHVPPRPSLSPPSPCVPPLLSLSSRCPCPPFTVPMSLPTISVPPTVPVSPPRCSCPLTISVFPPHCPHTVPVSPPTVPVPSLSPCPHPLAVPVPPHRPGVPAGAMSSTSQKHRDFVAEPMGEKPVGTLAGIGDVLGKKLEEKGFDKAYVVLGQFLVLRKDEELFREWLKETCGANAKQSRDCSGCLREWCDAFL</sequence>
<reference evidence="13" key="2">
    <citation type="submission" date="2025-09" db="UniProtKB">
        <authorList>
            <consortium name="Ensembl"/>
        </authorList>
    </citation>
    <scope>IDENTIFICATION</scope>
</reference>
<gene>
    <name evidence="13" type="primary">BANF1</name>
</gene>
<evidence type="ECO:0000256" key="1">
    <source>
        <dbReference type="ARBA" id="ARBA00004259"/>
    </source>
</evidence>
<keyword evidence="7" id="KW-0007">Acetylation</keyword>
<dbReference type="SUPFAM" id="SSF47798">
    <property type="entry name" value="Barrier-to-autointegration factor, BAF"/>
    <property type="match status" value="1"/>
</dbReference>
<dbReference type="Proteomes" id="UP000472275">
    <property type="component" value="Chromosome 10"/>
</dbReference>
<evidence type="ECO:0000256" key="7">
    <source>
        <dbReference type="ARBA" id="ARBA00022990"/>
    </source>
</evidence>
<dbReference type="AlphaFoldDB" id="A0A663EIF6"/>
<evidence type="ECO:0000313" key="13">
    <source>
        <dbReference type="Ensembl" id="ENSACCP00020011953.1"/>
    </source>
</evidence>
<evidence type="ECO:0000256" key="10">
    <source>
        <dbReference type="ARBA" id="ARBA00038496"/>
    </source>
</evidence>
<evidence type="ECO:0000256" key="4">
    <source>
        <dbReference type="ARBA" id="ARBA00022454"/>
    </source>
</evidence>
<dbReference type="PANTHER" id="PTHR47507:SF7">
    <property type="entry name" value="BARRIER-TO-AUTOINTEGRATION FACTOR"/>
    <property type="match status" value="1"/>
</dbReference>
<dbReference type="Pfam" id="PF02961">
    <property type="entry name" value="SAM_BAF"/>
    <property type="match status" value="1"/>
</dbReference>
<name>A0A663EIF6_AQUCH</name>
<dbReference type="InterPro" id="IPR004122">
    <property type="entry name" value="BAF_prot"/>
</dbReference>
<keyword evidence="14" id="KW-1185">Reference proteome</keyword>
<accession>A0A663EIF6</accession>